<evidence type="ECO:0000313" key="1">
    <source>
        <dbReference type="EMBL" id="SHG34576.1"/>
    </source>
</evidence>
<dbReference type="Proteomes" id="UP000184532">
    <property type="component" value="Unassembled WGS sequence"/>
</dbReference>
<keyword evidence="2" id="KW-1185">Reference proteome</keyword>
<dbReference type="AlphaFoldDB" id="A0A1M5J1Y7"/>
<sequence length="111" mass="12788">MGSAYRVLRCVLPFFVISNLALNQKGVFKCPSKLKRRFQNKIKSIRKDLWSIVVKVSNSVVKVLVVYAKVIFVGVLCISWSSHAFQNKKGPANLDKTLLREHYMKMKKLLF</sequence>
<evidence type="ECO:0000313" key="2">
    <source>
        <dbReference type="Proteomes" id="UP000184532"/>
    </source>
</evidence>
<dbReference type="STRING" id="570519.SAMN04488116_1074"/>
<organism evidence="1 2">
    <name type="scientific">Flagellimonas flava</name>
    <dbReference type="NCBI Taxonomy" id="570519"/>
    <lineage>
        <taxon>Bacteria</taxon>
        <taxon>Pseudomonadati</taxon>
        <taxon>Bacteroidota</taxon>
        <taxon>Flavobacteriia</taxon>
        <taxon>Flavobacteriales</taxon>
        <taxon>Flavobacteriaceae</taxon>
        <taxon>Flagellimonas</taxon>
    </lineage>
</organism>
<protein>
    <submittedName>
        <fullName evidence="1">Uncharacterized protein</fullName>
    </submittedName>
</protein>
<proteinExistence type="predicted"/>
<gene>
    <name evidence="1" type="ORF">SAMN04488116_1074</name>
</gene>
<reference evidence="2" key="1">
    <citation type="submission" date="2016-11" db="EMBL/GenBank/DDBJ databases">
        <authorList>
            <person name="Varghese N."/>
            <person name="Submissions S."/>
        </authorList>
    </citation>
    <scope>NUCLEOTIDE SEQUENCE [LARGE SCALE GENOMIC DNA]</scope>
    <source>
        <strain evidence="2">DSM 22638</strain>
    </source>
</reference>
<name>A0A1M5J1Y7_9FLAO</name>
<accession>A0A1M5J1Y7</accession>
<dbReference type="EMBL" id="FQWL01000001">
    <property type="protein sequence ID" value="SHG34576.1"/>
    <property type="molecule type" value="Genomic_DNA"/>
</dbReference>